<dbReference type="InterPro" id="IPR049012">
    <property type="entry name" value="Mutator_transp_dom"/>
</dbReference>
<reference evidence="8" key="1">
    <citation type="submission" date="2022-11" db="UniProtKB">
        <authorList>
            <consortium name="WormBaseParasite"/>
        </authorList>
    </citation>
    <scope>IDENTIFICATION</scope>
</reference>
<dbReference type="GO" id="GO:0003677">
    <property type="term" value="F:DNA binding"/>
    <property type="evidence" value="ECO:0007669"/>
    <property type="project" value="UniProtKB-UniRule"/>
</dbReference>
<keyword evidence="3" id="KW-0862">Zinc</keyword>
<evidence type="ECO:0000256" key="3">
    <source>
        <dbReference type="ARBA" id="ARBA00022833"/>
    </source>
</evidence>
<evidence type="ECO:0000256" key="4">
    <source>
        <dbReference type="ARBA" id="ARBA00023125"/>
    </source>
</evidence>
<name>A0A914X8L7_9BILA</name>
<evidence type="ECO:0000256" key="1">
    <source>
        <dbReference type="ARBA" id="ARBA00022723"/>
    </source>
</evidence>
<organism evidence="7 8">
    <name type="scientific">Plectus sambesii</name>
    <dbReference type="NCBI Taxonomy" id="2011161"/>
    <lineage>
        <taxon>Eukaryota</taxon>
        <taxon>Metazoa</taxon>
        <taxon>Ecdysozoa</taxon>
        <taxon>Nematoda</taxon>
        <taxon>Chromadorea</taxon>
        <taxon>Plectida</taxon>
        <taxon>Plectina</taxon>
        <taxon>Plectoidea</taxon>
        <taxon>Plectidae</taxon>
        <taxon>Plectus</taxon>
    </lineage>
</organism>
<keyword evidence="4 5" id="KW-0238">DNA-binding</keyword>
<dbReference type="AlphaFoldDB" id="A0A914X8L7"/>
<dbReference type="PROSITE" id="PS50950">
    <property type="entry name" value="ZF_THAP"/>
    <property type="match status" value="1"/>
</dbReference>
<dbReference type="Gene3D" id="6.20.210.20">
    <property type="entry name" value="THAP domain"/>
    <property type="match status" value="1"/>
</dbReference>
<keyword evidence="7" id="KW-1185">Reference proteome</keyword>
<dbReference type="SMART" id="SM00692">
    <property type="entry name" value="DM3"/>
    <property type="match status" value="1"/>
</dbReference>
<dbReference type="SUPFAM" id="SSF57716">
    <property type="entry name" value="Glucocorticoid receptor-like (DNA-binding domain)"/>
    <property type="match status" value="1"/>
</dbReference>
<keyword evidence="1" id="KW-0479">Metal-binding</keyword>
<dbReference type="Proteomes" id="UP000887566">
    <property type="component" value="Unplaced"/>
</dbReference>
<evidence type="ECO:0000313" key="8">
    <source>
        <dbReference type="WBParaSite" id="PSAMB.scaffold6484size9387.g28667.t1"/>
    </source>
</evidence>
<protein>
    <submittedName>
        <fullName evidence="8">THAP-type domain-containing protein</fullName>
    </submittedName>
</protein>
<evidence type="ECO:0000256" key="5">
    <source>
        <dbReference type="PROSITE-ProRule" id="PRU00309"/>
    </source>
</evidence>
<dbReference type="PANTHER" id="PTHR31751">
    <property type="entry name" value="SI:CH211-108C17.2-RELATED-RELATED"/>
    <property type="match status" value="1"/>
</dbReference>
<proteinExistence type="predicted"/>
<accession>A0A914X8L7</accession>
<dbReference type="InterPro" id="IPR038441">
    <property type="entry name" value="THAP_Znf_sf"/>
</dbReference>
<dbReference type="PANTHER" id="PTHR31751:SF42">
    <property type="entry name" value="PROTEIN CBG10204"/>
    <property type="match status" value="1"/>
</dbReference>
<dbReference type="Pfam" id="PF05485">
    <property type="entry name" value="THAP"/>
    <property type="match status" value="1"/>
</dbReference>
<feature type="domain" description="THAP-type" evidence="6">
    <location>
        <begin position="8"/>
        <end position="84"/>
    </location>
</feature>
<sequence length="624" mass="70641">MHQIQHAMPNYCSICKEPGKGGLFAFPSDPEQRLEWCLRLGLNVRSADQNVKFMYICAEHFEAADVITFPTRKELAKSALPISNVSEESPSFSPLSQSDHGDLSIEEDEFDDASITEVCLVYTSQLEALLRAKCITQSCNSPVDRITWVRHGSCYTAKMECFHSHSNSWSSQPKVTDMQSDKMYRGNLDLTTATLAAGLAYADIQKLAEVLDLAVMSQPTFFEHQLQYVMPTINEVYDQHMDQVHEILTEHEEEHGALNYAADAQCDSPGYSANLCCVSFLEINSGLVSSMTVIHKAETETKTSQSMEPFGFRRCLDDLIHQRKRLVGAIATDGHMTINAIMRRDYSTIEHQLDKWHIGKNLKKKLTAAAKTKGCGEIKPWLRSILNHLWFSVDNCSNDPVRCQELFRSIIHHVANEHSWKEDQSFSLVSECCNAQLSAEKVTTTGWLPKQSDAYRRLFGILTEKRLLKNVGRIAKNLTTSAVENYHSVRLTYATKRKAYSYASYRMRSQLAVLHHNFATLGKELSVTAAGTVQRKVAYSKAAGRWTDKAKHIRPTVEWKRGLLLDVRLERLSYLHTRVYRPLSFPNIPANAAPLPRPIEDRMSELLDTTFDTDISDSETEDES</sequence>
<evidence type="ECO:0000313" key="7">
    <source>
        <dbReference type="Proteomes" id="UP000887566"/>
    </source>
</evidence>
<evidence type="ECO:0000259" key="6">
    <source>
        <dbReference type="PROSITE" id="PS50950"/>
    </source>
</evidence>
<dbReference type="SMART" id="SM00980">
    <property type="entry name" value="THAP"/>
    <property type="match status" value="1"/>
</dbReference>
<keyword evidence="2 5" id="KW-0863">Zinc-finger</keyword>
<evidence type="ECO:0000256" key="2">
    <source>
        <dbReference type="ARBA" id="ARBA00022771"/>
    </source>
</evidence>
<dbReference type="InterPro" id="IPR006612">
    <property type="entry name" value="THAP_Znf"/>
</dbReference>
<dbReference type="WBParaSite" id="PSAMB.scaffold6484size9387.g28667.t1">
    <property type="protein sequence ID" value="PSAMB.scaffold6484size9387.g28667.t1"/>
    <property type="gene ID" value="PSAMB.scaffold6484size9387.g28667"/>
</dbReference>
<dbReference type="GO" id="GO:0008270">
    <property type="term" value="F:zinc ion binding"/>
    <property type="evidence" value="ECO:0007669"/>
    <property type="project" value="UniProtKB-KW"/>
</dbReference>
<dbReference type="Pfam" id="PF20700">
    <property type="entry name" value="Mutator"/>
    <property type="match status" value="1"/>
</dbReference>